<protein>
    <submittedName>
        <fullName evidence="1">Uncharacterized protein</fullName>
    </submittedName>
</protein>
<name>A0ABV2YLC8_9ACTN</name>
<evidence type="ECO:0000313" key="1">
    <source>
        <dbReference type="EMBL" id="MEU3556344.1"/>
    </source>
</evidence>
<reference evidence="1 2" key="1">
    <citation type="submission" date="2024-06" db="EMBL/GenBank/DDBJ databases">
        <title>The Natural Products Discovery Center: Release of the First 8490 Sequenced Strains for Exploring Actinobacteria Biosynthetic Diversity.</title>
        <authorList>
            <person name="Kalkreuter E."/>
            <person name="Kautsar S.A."/>
            <person name="Yang D."/>
            <person name="Bader C.D."/>
            <person name="Teijaro C.N."/>
            <person name="Fluegel L."/>
            <person name="Davis C.M."/>
            <person name="Simpson J.R."/>
            <person name="Lauterbach L."/>
            <person name="Steele A.D."/>
            <person name="Gui C."/>
            <person name="Meng S."/>
            <person name="Li G."/>
            <person name="Viehrig K."/>
            <person name="Ye F."/>
            <person name="Su P."/>
            <person name="Kiefer A.F."/>
            <person name="Nichols A."/>
            <person name="Cepeda A.J."/>
            <person name="Yan W."/>
            <person name="Fan B."/>
            <person name="Jiang Y."/>
            <person name="Adhikari A."/>
            <person name="Zheng C.-J."/>
            <person name="Schuster L."/>
            <person name="Cowan T.M."/>
            <person name="Smanski M.J."/>
            <person name="Chevrette M.G."/>
            <person name="De Carvalho L.P.S."/>
            <person name="Shen B."/>
        </authorList>
    </citation>
    <scope>NUCLEOTIDE SEQUENCE [LARGE SCALE GENOMIC DNA]</scope>
    <source>
        <strain evidence="1 2">NPDC038104</strain>
    </source>
</reference>
<keyword evidence="2" id="KW-1185">Reference proteome</keyword>
<sequence length="164" mass="17379">MNGPHAFDDTDETGELHDERQLLEMEALLREAAEVCDPVPAALRETALAAFALHDLDARLAELTFDSLLDAAPVRGAEDTPRMLTFAAGDLTVDVEVGEDGLLGQLLPPQAAGVEVLTRPAPDAAARCAADETGGFSCAVDVTGPFALRVRTGDEVVVTEWLRV</sequence>
<dbReference type="RefSeq" id="WP_108953195.1">
    <property type="nucleotide sequence ID" value="NZ_BEVZ01000002.1"/>
</dbReference>
<evidence type="ECO:0000313" key="2">
    <source>
        <dbReference type="Proteomes" id="UP001550850"/>
    </source>
</evidence>
<dbReference type="Proteomes" id="UP001550850">
    <property type="component" value="Unassembled WGS sequence"/>
</dbReference>
<proteinExistence type="predicted"/>
<dbReference type="EMBL" id="JBEZUR010000031">
    <property type="protein sequence ID" value="MEU3556344.1"/>
    <property type="molecule type" value="Genomic_DNA"/>
</dbReference>
<accession>A0ABV2YLC8</accession>
<gene>
    <name evidence="1" type="ORF">AB0E65_19355</name>
</gene>
<comment type="caution">
    <text evidence="1">The sequence shown here is derived from an EMBL/GenBank/DDBJ whole genome shotgun (WGS) entry which is preliminary data.</text>
</comment>
<organism evidence="1 2">
    <name type="scientific">Streptomyces fragilis</name>
    <dbReference type="NCBI Taxonomy" id="67301"/>
    <lineage>
        <taxon>Bacteria</taxon>
        <taxon>Bacillati</taxon>
        <taxon>Actinomycetota</taxon>
        <taxon>Actinomycetes</taxon>
        <taxon>Kitasatosporales</taxon>
        <taxon>Streptomycetaceae</taxon>
        <taxon>Streptomyces</taxon>
    </lineage>
</organism>